<gene>
    <name evidence="2" type="ORF">SAMN04488694_12622</name>
</gene>
<dbReference type="EMBL" id="FOIC01000026">
    <property type="protein sequence ID" value="SEU00957.1"/>
    <property type="molecule type" value="Genomic_DNA"/>
</dbReference>
<dbReference type="Proteomes" id="UP000199320">
    <property type="component" value="Unassembled WGS sequence"/>
</dbReference>
<name>A0A1I0IWF7_9EURY</name>
<accession>A0A1I0IWF7</accession>
<dbReference type="AlphaFoldDB" id="A0A1I0IWF7"/>
<sequence length="49" mass="5781">MSKSNDTQPDGGEDEEEYITKREAEQLVDEKTRDIKRKLDSIERALREK</sequence>
<evidence type="ECO:0000256" key="1">
    <source>
        <dbReference type="SAM" id="MobiDB-lite"/>
    </source>
</evidence>
<evidence type="ECO:0000313" key="3">
    <source>
        <dbReference type="Proteomes" id="UP000199320"/>
    </source>
</evidence>
<dbReference type="RefSeq" id="WP_175542231.1">
    <property type="nucleotide sequence ID" value="NZ_FOIC01000026.1"/>
</dbReference>
<reference evidence="3" key="1">
    <citation type="submission" date="2016-10" db="EMBL/GenBank/DDBJ databases">
        <authorList>
            <person name="Varghese N."/>
            <person name="Submissions S."/>
        </authorList>
    </citation>
    <scope>NUCLEOTIDE SEQUENCE [LARGE SCALE GENOMIC DNA]</scope>
    <source>
        <strain evidence="3">CDM_6</strain>
    </source>
</reference>
<proteinExistence type="predicted"/>
<feature type="region of interest" description="Disordered" evidence="1">
    <location>
        <begin position="1"/>
        <end position="25"/>
    </location>
</feature>
<dbReference type="STRING" id="392421.SAMN04488694_12622"/>
<organism evidence="2 3">
    <name type="scientific">Natrinema hispanicum</name>
    <dbReference type="NCBI Taxonomy" id="392421"/>
    <lineage>
        <taxon>Archaea</taxon>
        <taxon>Methanobacteriati</taxon>
        <taxon>Methanobacteriota</taxon>
        <taxon>Stenosarchaea group</taxon>
        <taxon>Halobacteria</taxon>
        <taxon>Halobacteriales</taxon>
        <taxon>Natrialbaceae</taxon>
        <taxon>Natrinema</taxon>
    </lineage>
</organism>
<keyword evidence="3" id="KW-1185">Reference proteome</keyword>
<evidence type="ECO:0000313" key="2">
    <source>
        <dbReference type="EMBL" id="SEU00957.1"/>
    </source>
</evidence>
<protein>
    <submittedName>
        <fullName evidence="2">Uncharacterized protein</fullName>
    </submittedName>
</protein>